<name>A0ACA9Q5H3_9GLOM</name>
<gene>
    <name evidence="1" type="ORF">RPERSI_LOCUS12817</name>
</gene>
<sequence length="133" mass="15822">MPKHTEHKRRIPKTRERYTICNYCKAKDLPCDNKIPCTFCKLTKVNLLHTIEEAKLIFKSLKEQHDFDKLYKTLDNLQDISNKESECPNTLQQVKKIHTTPYSKHAYIKYHNHKRKCTKELSTNINNCDNCIE</sequence>
<reference evidence="1" key="1">
    <citation type="submission" date="2021-06" db="EMBL/GenBank/DDBJ databases">
        <authorList>
            <person name="Kallberg Y."/>
            <person name="Tangrot J."/>
            <person name="Rosling A."/>
        </authorList>
    </citation>
    <scope>NUCLEOTIDE SEQUENCE</scope>
    <source>
        <strain evidence="1">MA461A</strain>
    </source>
</reference>
<dbReference type="EMBL" id="CAJVQC010027808">
    <property type="protein sequence ID" value="CAG8737578.1"/>
    <property type="molecule type" value="Genomic_DNA"/>
</dbReference>
<protein>
    <submittedName>
        <fullName evidence="1">2788_t:CDS:1</fullName>
    </submittedName>
</protein>
<dbReference type="Proteomes" id="UP000789920">
    <property type="component" value="Unassembled WGS sequence"/>
</dbReference>
<accession>A0ACA9Q5H3</accession>
<keyword evidence="2" id="KW-1185">Reference proteome</keyword>
<evidence type="ECO:0000313" key="1">
    <source>
        <dbReference type="EMBL" id="CAG8737578.1"/>
    </source>
</evidence>
<organism evidence="1 2">
    <name type="scientific">Racocetra persica</name>
    <dbReference type="NCBI Taxonomy" id="160502"/>
    <lineage>
        <taxon>Eukaryota</taxon>
        <taxon>Fungi</taxon>
        <taxon>Fungi incertae sedis</taxon>
        <taxon>Mucoromycota</taxon>
        <taxon>Glomeromycotina</taxon>
        <taxon>Glomeromycetes</taxon>
        <taxon>Diversisporales</taxon>
        <taxon>Gigasporaceae</taxon>
        <taxon>Racocetra</taxon>
    </lineage>
</organism>
<proteinExistence type="predicted"/>
<comment type="caution">
    <text evidence="1">The sequence shown here is derived from an EMBL/GenBank/DDBJ whole genome shotgun (WGS) entry which is preliminary data.</text>
</comment>
<evidence type="ECO:0000313" key="2">
    <source>
        <dbReference type="Proteomes" id="UP000789920"/>
    </source>
</evidence>